<organism evidence="1">
    <name type="scientific">Solanum chacoense</name>
    <name type="common">Chaco potato</name>
    <dbReference type="NCBI Taxonomy" id="4108"/>
    <lineage>
        <taxon>Eukaryota</taxon>
        <taxon>Viridiplantae</taxon>
        <taxon>Streptophyta</taxon>
        <taxon>Embryophyta</taxon>
        <taxon>Tracheophyta</taxon>
        <taxon>Spermatophyta</taxon>
        <taxon>Magnoliopsida</taxon>
        <taxon>eudicotyledons</taxon>
        <taxon>Gunneridae</taxon>
        <taxon>Pentapetalae</taxon>
        <taxon>asterids</taxon>
        <taxon>lamiids</taxon>
        <taxon>Solanales</taxon>
        <taxon>Solanaceae</taxon>
        <taxon>Solanoideae</taxon>
        <taxon>Solaneae</taxon>
        <taxon>Solanum</taxon>
    </lineage>
</organism>
<dbReference type="AlphaFoldDB" id="A0A0V0GER3"/>
<protein>
    <submittedName>
        <fullName evidence="1">Putative ovule protein</fullName>
    </submittedName>
</protein>
<dbReference type="EMBL" id="GEDG01040438">
    <property type="protein sequence ID" value="JAP06721.1"/>
    <property type="molecule type" value="Transcribed_RNA"/>
</dbReference>
<accession>A0A0V0GER3</accession>
<proteinExistence type="predicted"/>
<reference evidence="1" key="1">
    <citation type="submission" date="2015-12" db="EMBL/GenBank/DDBJ databases">
        <title>Gene expression during late stages of embryo sac development: a critical building block for successful pollen-pistil interactions.</title>
        <authorList>
            <person name="Liu Y."/>
            <person name="Joly V."/>
            <person name="Sabar M."/>
            <person name="Matton D.P."/>
        </authorList>
    </citation>
    <scope>NUCLEOTIDE SEQUENCE</scope>
</reference>
<evidence type="ECO:0000313" key="1">
    <source>
        <dbReference type="EMBL" id="JAP06721.1"/>
    </source>
</evidence>
<sequence length="78" mass="9205">MKQQLKSWSLRDAEQTELGSRKNTEIAILFTPHYCELLIIYWQKLISCQIHHVPVELVKTTTQATSVFLLSRNHFIYD</sequence>
<name>A0A0V0GER3_SOLCH</name>